<accession>A0A9D1N5F1</accession>
<protein>
    <recommendedName>
        <fullName evidence="4">Lipoprotein</fullName>
    </recommendedName>
</protein>
<organism evidence="2 3">
    <name type="scientific">Candidatus Allocopromorpha excrementipullorum</name>
    <dbReference type="NCBI Taxonomy" id="2840743"/>
    <lineage>
        <taxon>Bacteria</taxon>
        <taxon>Bacillati</taxon>
        <taxon>Bacillota</taxon>
        <taxon>Clostridia</taxon>
        <taxon>Eubacteriales</taxon>
        <taxon>Eubacteriaceae</taxon>
        <taxon>Eubacteriaceae incertae sedis</taxon>
        <taxon>Candidatus Allocopromorpha</taxon>
    </lineage>
</organism>
<reference evidence="2" key="2">
    <citation type="journal article" date="2021" name="PeerJ">
        <title>Extensive microbial diversity within the chicken gut microbiome revealed by metagenomics and culture.</title>
        <authorList>
            <person name="Gilroy R."/>
            <person name="Ravi A."/>
            <person name="Getino M."/>
            <person name="Pursley I."/>
            <person name="Horton D.L."/>
            <person name="Alikhan N.F."/>
            <person name="Baker D."/>
            <person name="Gharbi K."/>
            <person name="Hall N."/>
            <person name="Watson M."/>
            <person name="Adriaenssens E.M."/>
            <person name="Foster-Nyarko E."/>
            <person name="Jarju S."/>
            <person name="Secka A."/>
            <person name="Antonio M."/>
            <person name="Oren A."/>
            <person name="Chaudhuri R.R."/>
            <person name="La Ragione R."/>
            <person name="Hildebrand F."/>
            <person name="Pallen M.J."/>
        </authorList>
    </citation>
    <scope>NUCLEOTIDE SEQUENCE</scope>
    <source>
        <strain evidence="2">ChiSjej4B22-8349</strain>
    </source>
</reference>
<evidence type="ECO:0008006" key="4">
    <source>
        <dbReference type="Google" id="ProtNLM"/>
    </source>
</evidence>
<proteinExistence type="predicted"/>
<name>A0A9D1N5F1_9FIRM</name>
<gene>
    <name evidence="2" type="ORF">IAD25_02000</name>
</gene>
<evidence type="ECO:0000256" key="1">
    <source>
        <dbReference type="SAM" id="SignalP"/>
    </source>
</evidence>
<dbReference type="AlphaFoldDB" id="A0A9D1N5F1"/>
<sequence length="166" mass="18061">MKKKKGLIFLILTVLAFSMYCLTGCGEEKSGNTISEPDITVDYLHGEYSDQLMTDGAVTMLGSIDVTQNGDSYSITITEKEVVPNSGYEDGYYIADTNITKEAEIGLYARMTSMVDGEEVVVDAAELMESNEAADDDDSQQLYTIYLMGDSAELILATDPASVITE</sequence>
<dbReference type="EMBL" id="DVOB01000046">
    <property type="protein sequence ID" value="HIU95474.1"/>
    <property type="molecule type" value="Genomic_DNA"/>
</dbReference>
<comment type="caution">
    <text evidence="2">The sequence shown here is derived from an EMBL/GenBank/DDBJ whole genome shotgun (WGS) entry which is preliminary data.</text>
</comment>
<dbReference type="Proteomes" id="UP000824130">
    <property type="component" value="Unassembled WGS sequence"/>
</dbReference>
<evidence type="ECO:0000313" key="2">
    <source>
        <dbReference type="EMBL" id="HIU95474.1"/>
    </source>
</evidence>
<keyword evidence="1" id="KW-0732">Signal</keyword>
<feature type="signal peptide" evidence="1">
    <location>
        <begin position="1"/>
        <end position="23"/>
    </location>
</feature>
<feature type="chain" id="PRO_5038373425" description="Lipoprotein" evidence="1">
    <location>
        <begin position="24"/>
        <end position="166"/>
    </location>
</feature>
<reference evidence="2" key="1">
    <citation type="submission" date="2020-10" db="EMBL/GenBank/DDBJ databases">
        <authorList>
            <person name="Gilroy R."/>
        </authorList>
    </citation>
    <scope>NUCLEOTIDE SEQUENCE</scope>
    <source>
        <strain evidence="2">ChiSjej4B22-8349</strain>
    </source>
</reference>
<evidence type="ECO:0000313" key="3">
    <source>
        <dbReference type="Proteomes" id="UP000824130"/>
    </source>
</evidence>